<dbReference type="Proteomes" id="UP000286071">
    <property type="component" value="Unassembled WGS sequence"/>
</dbReference>
<reference evidence="2 3" key="1">
    <citation type="submission" date="2016-10" db="EMBL/GenBank/DDBJ databases">
        <title>Comparative genome analysis of multiple Pseudomonas spp. focuses on biocontrol and plant growth promoting traits.</title>
        <authorList>
            <person name="Tao X.-Y."/>
            <person name="Taylor C.G."/>
        </authorList>
    </citation>
    <scope>NUCLEOTIDE SEQUENCE [LARGE SCALE GENOMIC DNA]</scope>
    <source>
        <strain evidence="2 3">48H11</strain>
    </source>
</reference>
<evidence type="ECO:0008006" key="4">
    <source>
        <dbReference type="Google" id="ProtNLM"/>
    </source>
</evidence>
<keyword evidence="1" id="KW-0175">Coiled coil</keyword>
<feature type="coiled-coil region" evidence="1">
    <location>
        <begin position="247"/>
        <end position="281"/>
    </location>
</feature>
<evidence type="ECO:0000256" key="1">
    <source>
        <dbReference type="SAM" id="Coils"/>
    </source>
</evidence>
<evidence type="ECO:0000313" key="2">
    <source>
        <dbReference type="EMBL" id="RON09521.1"/>
    </source>
</evidence>
<dbReference type="OrthoDB" id="6892564at2"/>
<organism evidence="2 3">
    <name type="scientific">Pseudomonas brassicacearum</name>
    <dbReference type="NCBI Taxonomy" id="930166"/>
    <lineage>
        <taxon>Bacteria</taxon>
        <taxon>Pseudomonadati</taxon>
        <taxon>Pseudomonadota</taxon>
        <taxon>Gammaproteobacteria</taxon>
        <taxon>Pseudomonadales</taxon>
        <taxon>Pseudomonadaceae</taxon>
        <taxon>Pseudomonas</taxon>
    </lineage>
</organism>
<protein>
    <recommendedName>
        <fullName evidence="4">Binary cytotoxin component</fullName>
    </recommendedName>
</protein>
<evidence type="ECO:0000313" key="3">
    <source>
        <dbReference type="Proteomes" id="UP000286071"/>
    </source>
</evidence>
<dbReference type="RefSeq" id="WP_123425229.1">
    <property type="nucleotide sequence ID" value="NZ_MOBJ01000007.1"/>
</dbReference>
<dbReference type="NCBIfam" id="NF033927">
    <property type="entry name" value="alph_xenorhab_B"/>
    <property type="match status" value="1"/>
</dbReference>
<dbReference type="InterPro" id="IPR047760">
    <property type="entry name" value="XaxB-like"/>
</dbReference>
<name>A0A423H8K7_9PSED</name>
<sequence>MTVHEFKGLFIYAVPDAAVMKQAKSQFDLKVADNTYAFAPAVQEKLGYLRTQINDADHQLFEHIKRVQTTLGNVSFESTLARIAEIEGNSLATAETRAKKVEELVTYCGQRITSSLAPVLAAQDHLSRELSEIGSITLVQEGAQWGHPYEARREAQERRRLLLNSDLNELAEEKRRVDEALQQFKSPTWIDIFKGMIPTAQEIEAALKLVSTKKPDREFLELALKRLNGNLDGIEQGRQYVNFVEARDAIHKRIDGLRVEVKDVEKELLELSRTLNKLNEIGALDQSRLSWLQEAQKVSRAYEHFLTTTQPEMFRDAVSIKEMAARYGAMLGYLKAIKKA</sequence>
<gene>
    <name evidence="2" type="ORF">BK659_11400</name>
</gene>
<accession>A0A423H8K7</accession>
<dbReference type="AlphaFoldDB" id="A0A423H8K7"/>
<proteinExistence type="predicted"/>
<feature type="coiled-coil region" evidence="1">
    <location>
        <begin position="153"/>
        <end position="183"/>
    </location>
</feature>
<dbReference type="EMBL" id="MOBJ01000007">
    <property type="protein sequence ID" value="RON09521.1"/>
    <property type="molecule type" value="Genomic_DNA"/>
</dbReference>
<comment type="caution">
    <text evidence="2">The sequence shown here is derived from an EMBL/GenBank/DDBJ whole genome shotgun (WGS) entry which is preliminary data.</text>
</comment>